<keyword evidence="4" id="KW-0406">Ion transport</keyword>
<feature type="transmembrane region" description="Helical" evidence="4">
    <location>
        <begin position="61"/>
        <end position="78"/>
    </location>
</feature>
<name>A0A2A4IZ52_HELVI</name>
<feature type="region of interest" description="Disordered" evidence="5">
    <location>
        <begin position="1"/>
        <end position="22"/>
    </location>
</feature>
<accession>A0A2A4IZ52</accession>
<keyword evidence="2 4" id="KW-1133">Transmembrane helix</keyword>
<dbReference type="InterPro" id="IPR007274">
    <property type="entry name" value="Cop_transporter"/>
</dbReference>
<keyword evidence="4" id="KW-0186">Copper</keyword>
<sequence length="79" mass="8740">MAHMDHMEHMDHSAHHHVPDDAMGHDDPCAHAGHGHAMVFHSGVCQEILFSGWMTTNALELFGSALAIFFAGVLYEFLL</sequence>
<comment type="subcellular location">
    <subcellularLocation>
        <location evidence="4">Membrane</location>
        <topology evidence="4">Multi-pass membrane protein</topology>
    </subcellularLocation>
</comment>
<evidence type="ECO:0000256" key="4">
    <source>
        <dbReference type="RuleBase" id="RU367022"/>
    </source>
</evidence>
<keyword evidence="3 4" id="KW-0472">Membrane</keyword>
<keyword evidence="4" id="KW-0187">Copper transport</keyword>
<dbReference type="GO" id="GO:0016020">
    <property type="term" value="C:membrane"/>
    <property type="evidence" value="ECO:0007669"/>
    <property type="project" value="UniProtKB-SubCell"/>
</dbReference>
<keyword evidence="1 4" id="KW-0812">Transmembrane</keyword>
<dbReference type="Pfam" id="PF04145">
    <property type="entry name" value="Ctr"/>
    <property type="match status" value="1"/>
</dbReference>
<dbReference type="GO" id="GO:0005375">
    <property type="term" value="F:copper ion transmembrane transporter activity"/>
    <property type="evidence" value="ECO:0007669"/>
    <property type="project" value="UniProtKB-UniRule"/>
</dbReference>
<comment type="caution">
    <text evidence="6">The sequence shown here is derived from an EMBL/GenBank/DDBJ whole genome shotgun (WGS) entry which is preliminary data.</text>
</comment>
<evidence type="ECO:0000256" key="5">
    <source>
        <dbReference type="SAM" id="MobiDB-lite"/>
    </source>
</evidence>
<reference evidence="6" key="1">
    <citation type="submission" date="2017-09" db="EMBL/GenBank/DDBJ databases">
        <title>Contemporary evolution of a Lepidopteran species, Heliothis virescens, in response to modern agricultural practices.</title>
        <authorList>
            <person name="Fritz M.L."/>
            <person name="Deyonke A.M."/>
            <person name="Papanicolaou A."/>
            <person name="Micinski S."/>
            <person name="Westbrook J."/>
            <person name="Gould F."/>
        </authorList>
    </citation>
    <scope>NUCLEOTIDE SEQUENCE [LARGE SCALE GENOMIC DNA]</scope>
    <source>
        <strain evidence="6">HvINT-</strain>
        <tissue evidence="6">Whole body</tissue>
    </source>
</reference>
<protein>
    <recommendedName>
        <fullName evidence="4">Copper transport protein</fullName>
    </recommendedName>
</protein>
<dbReference type="AlphaFoldDB" id="A0A2A4IZ52"/>
<keyword evidence="4" id="KW-0813">Transport</keyword>
<comment type="similarity">
    <text evidence="4">Belongs to the copper transporter (Ctr) (TC 1.A.56) family. SLC31A subfamily.</text>
</comment>
<dbReference type="EMBL" id="NWSH01004776">
    <property type="protein sequence ID" value="PCG64698.1"/>
    <property type="molecule type" value="Genomic_DNA"/>
</dbReference>
<evidence type="ECO:0000256" key="3">
    <source>
        <dbReference type="ARBA" id="ARBA00023136"/>
    </source>
</evidence>
<organism evidence="6">
    <name type="scientific">Heliothis virescens</name>
    <name type="common">Tobacco budworm moth</name>
    <dbReference type="NCBI Taxonomy" id="7102"/>
    <lineage>
        <taxon>Eukaryota</taxon>
        <taxon>Metazoa</taxon>
        <taxon>Ecdysozoa</taxon>
        <taxon>Arthropoda</taxon>
        <taxon>Hexapoda</taxon>
        <taxon>Insecta</taxon>
        <taxon>Pterygota</taxon>
        <taxon>Neoptera</taxon>
        <taxon>Endopterygota</taxon>
        <taxon>Lepidoptera</taxon>
        <taxon>Glossata</taxon>
        <taxon>Ditrysia</taxon>
        <taxon>Noctuoidea</taxon>
        <taxon>Noctuidae</taxon>
        <taxon>Heliothinae</taxon>
        <taxon>Heliothis</taxon>
    </lineage>
</organism>
<evidence type="ECO:0000256" key="2">
    <source>
        <dbReference type="ARBA" id="ARBA00022989"/>
    </source>
</evidence>
<evidence type="ECO:0000313" key="6">
    <source>
        <dbReference type="EMBL" id="PCG64698.1"/>
    </source>
</evidence>
<proteinExistence type="inferred from homology"/>
<gene>
    <name evidence="6" type="ORF">B5V51_10269</name>
</gene>
<evidence type="ECO:0000256" key="1">
    <source>
        <dbReference type="ARBA" id="ARBA00022692"/>
    </source>
</evidence>